<dbReference type="PANTHER" id="PTHR10204">
    <property type="entry name" value="NAD P H OXIDOREDUCTASE-RELATED"/>
    <property type="match status" value="1"/>
</dbReference>
<dbReference type="SUPFAM" id="SSF52218">
    <property type="entry name" value="Flavoproteins"/>
    <property type="match status" value="1"/>
</dbReference>
<proteinExistence type="inferred from homology"/>
<accession>A0A6L7G678</accession>
<dbReference type="Pfam" id="PF02525">
    <property type="entry name" value="Flavodoxin_2"/>
    <property type="match status" value="1"/>
</dbReference>
<dbReference type="GO" id="GO:0005829">
    <property type="term" value="C:cytosol"/>
    <property type="evidence" value="ECO:0007669"/>
    <property type="project" value="TreeGrafter"/>
</dbReference>
<comment type="similarity">
    <text evidence="1">Belongs to the NAD(P)H dehydrogenase (quinone) family.</text>
</comment>
<dbReference type="InterPro" id="IPR051545">
    <property type="entry name" value="NAD(P)H_dehydrogenase_qn"/>
</dbReference>
<dbReference type="PANTHER" id="PTHR10204:SF34">
    <property type="entry name" value="NAD(P)H DEHYDROGENASE [QUINONE] 1 ISOFORM 1"/>
    <property type="match status" value="1"/>
</dbReference>
<evidence type="ECO:0000313" key="4">
    <source>
        <dbReference type="EMBL" id="MXN19182.1"/>
    </source>
</evidence>
<evidence type="ECO:0000259" key="3">
    <source>
        <dbReference type="Pfam" id="PF02525"/>
    </source>
</evidence>
<dbReference type="Gene3D" id="3.40.50.360">
    <property type="match status" value="1"/>
</dbReference>
<gene>
    <name evidence="4" type="ORF">GR170_15170</name>
</gene>
<evidence type="ECO:0000256" key="1">
    <source>
        <dbReference type="ARBA" id="ARBA00006252"/>
    </source>
</evidence>
<evidence type="ECO:0000256" key="2">
    <source>
        <dbReference type="ARBA" id="ARBA00023002"/>
    </source>
</evidence>
<dbReference type="InterPro" id="IPR003680">
    <property type="entry name" value="Flavodoxin_fold"/>
</dbReference>
<protein>
    <submittedName>
        <fullName evidence="4">Flavodoxin family protein</fullName>
    </submittedName>
</protein>
<dbReference type="RefSeq" id="WP_160895445.1">
    <property type="nucleotide sequence ID" value="NZ_WUMU01000017.1"/>
</dbReference>
<dbReference type="InterPro" id="IPR029039">
    <property type="entry name" value="Flavoprotein-like_sf"/>
</dbReference>
<keyword evidence="2" id="KW-0560">Oxidoreductase</keyword>
<evidence type="ECO:0000313" key="5">
    <source>
        <dbReference type="Proteomes" id="UP000477911"/>
    </source>
</evidence>
<name>A0A6L7G678_9RHOB</name>
<dbReference type="AlphaFoldDB" id="A0A6L7G678"/>
<reference evidence="4 5" key="1">
    <citation type="submission" date="2019-12" db="EMBL/GenBank/DDBJ databases">
        <authorList>
            <person name="Li M."/>
        </authorList>
    </citation>
    <scope>NUCLEOTIDE SEQUENCE [LARGE SCALE GENOMIC DNA]</scope>
    <source>
        <strain evidence="4 5">GBMRC 2024</strain>
    </source>
</reference>
<sequence>MGRRALVVYAHPCEESFAGALHAQTVAGLSKGGWEVDDCDLYAEGFSPVLTAEERRNYHNLDVNTLPVQGYVDRLRAADALILVFPVWNMYYPAMLKGFFDRVYLPGVSFKMQNGVTVPALSNIRKLGAVCTYGGARWKARLAGDPPRRAVMRAAWGSTRLASRRFLALYDMNRATEVRRKAFLGQVGQEMETF</sequence>
<dbReference type="GO" id="GO:0003955">
    <property type="term" value="F:NAD(P)H dehydrogenase (quinone) activity"/>
    <property type="evidence" value="ECO:0007669"/>
    <property type="project" value="TreeGrafter"/>
</dbReference>
<dbReference type="EMBL" id="WUMU01000017">
    <property type="protein sequence ID" value="MXN19182.1"/>
    <property type="molecule type" value="Genomic_DNA"/>
</dbReference>
<dbReference type="Proteomes" id="UP000477911">
    <property type="component" value="Unassembled WGS sequence"/>
</dbReference>
<keyword evidence="5" id="KW-1185">Reference proteome</keyword>
<organism evidence="4 5">
    <name type="scientific">Pseudooceanicola albus</name>
    <dbReference type="NCBI Taxonomy" id="2692189"/>
    <lineage>
        <taxon>Bacteria</taxon>
        <taxon>Pseudomonadati</taxon>
        <taxon>Pseudomonadota</taxon>
        <taxon>Alphaproteobacteria</taxon>
        <taxon>Rhodobacterales</taxon>
        <taxon>Paracoccaceae</taxon>
        <taxon>Pseudooceanicola</taxon>
    </lineage>
</organism>
<comment type="caution">
    <text evidence="4">The sequence shown here is derived from an EMBL/GenBank/DDBJ whole genome shotgun (WGS) entry which is preliminary data.</text>
</comment>
<feature type="domain" description="Flavodoxin-like fold" evidence="3">
    <location>
        <begin position="4"/>
        <end position="176"/>
    </location>
</feature>